<organism evidence="1 2">
    <name type="scientific">Bipolaris oryzae ATCC 44560</name>
    <dbReference type="NCBI Taxonomy" id="930090"/>
    <lineage>
        <taxon>Eukaryota</taxon>
        <taxon>Fungi</taxon>
        <taxon>Dikarya</taxon>
        <taxon>Ascomycota</taxon>
        <taxon>Pezizomycotina</taxon>
        <taxon>Dothideomycetes</taxon>
        <taxon>Pleosporomycetidae</taxon>
        <taxon>Pleosporales</taxon>
        <taxon>Pleosporineae</taxon>
        <taxon>Pleosporaceae</taxon>
        <taxon>Bipolaris</taxon>
    </lineage>
</organism>
<dbReference type="RefSeq" id="XP_007689723.1">
    <property type="nucleotide sequence ID" value="XM_007691533.1"/>
</dbReference>
<evidence type="ECO:0000313" key="2">
    <source>
        <dbReference type="Proteomes" id="UP000054032"/>
    </source>
</evidence>
<protein>
    <submittedName>
        <fullName evidence="1">Uncharacterized protein</fullName>
    </submittedName>
</protein>
<accession>W6Z218</accession>
<dbReference type="OrthoDB" id="10652054at2759"/>
<name>W6Z218_COCMI</name>
<keyword evidence="2" id="KW-1185">Reference proteome</keyword>
<reference evidence="1 2" key="1">
    <citation type="journal article" date="2013" name="PLoS Genet.">
        <title>Comparative genome structure, secondary metabolite, and effector coding capacity across Cochliobolus pathogens.</title>
        <authorList>
            <person name="Condon B.J."/>
            <person name="Leng Y."/>
            <person name="Wu D."/>
            <person name="Bushley K.E."/>
            <person name="Ohm R.A."/>
            <person name="Otillar R."/>
            <person name="Martin J."/>
            <person name="Schackwitz W."/>
            <person name="Grimwood J."/>
            <person name="MohdZainudin N."/>
            <person name="Xue C."/>
            <person name="Wang R."/>
            <person name="Manning V.A."/>
            <person name="Dhillon B."/>
            <person name="Tu Z.J."/>
            <person name="Steffenson B.J."/>
            <person name="Salamov A."/>
            <person name="Sun H."/>
            <person name="Lowry S."/>
            <person name="LaButti K."/>
            <person name="Han J."/>
            <person name="Copeland A."/>
            <person name="Lindquist E."/>
            <person name="Barry K."/>
            <person name="Schmutz J."/>
            <person name="Baker S.E."/>
            <person name="Ciuffetti L.M."/>
            <person name="Grigoriev I.V."/>
            <person name="Zhong S."/>
            <person name="Turgeon B.G."/>
        </authorList>
    </citation>
    <scope>NUCLEOTIDE SEQUENCE [LARGE SCALE GENOMIC DNA]</scope>
    <source>
        <strain evidence="1 2">ATCC 44560</strain>
    </source>
</reference>
<dbReference type="KEGG" id="bor:COCMIDRAFT_27803"/>
<dbReference type="HOGENOM" id="CLU_1111210_0_0_1"/>
<dbReference type="GeneID" id="19121187"/>
<dbReference type="EMBL" id="KI964020">
    <property type="protein sequence ID" value="EUC43743.1"/>
    <property type="molecule type" value="Genomic_DNA"/>
</dbReference>
<sequence>MHISNTNKVSTHFKTCMKATSDTTTNTCNARLTPSRYCLGHLLRKTRSASKSSNNENGFYGFIHMLCDQQTQYMTRTAESVKLGGYFLRKFIVTGYFQDRGRAVARSWEGPNSLQWLGEDKSFEIMDKAIPEMEAREAVNPPLCFFVNASGTIHNTITTISRSLLTPQYTQPTASQTLLGNSSHRGISAHQTETPTNAAPIPATNFISQSHFYCTTISLAKEAKKLIFNRNQAQNRDRGVNTEKENLPSR</sequence>
<dbReference type="AlphaFoldDB" id="W6Z218"/>
<evidence type="ECO:0000313" key="1">
    <source>
        <dbReference type="EMBL" id="EUC43743.1"/>
    </source>
</evidence>
<gene>
    <name evidence="1" type="ORF">COCMIDRAFT_27803</name>
</gene>
<proteinExistence type="predicted"/>
<dbReference type="Proteomes" id="UP000054032">
    <property type="component" value="Unassembled WGS sequence"/>
</dbReference>